<accession>A0ABN1CQX0</accession>
<reference evidence="1 2" key="1">
    <citation type="journal article" date="2019" name="Int. J. Syst. Evol. Microbiol.">
        <title>The Global Catalogue of Microorganisms (GCM) 10K type strain sequencing project: providing services to taxonomists for standard genome sequencing and annotation.</title>
        <authorList>
            <consortium name="The Broad Institute Genomics Platform"/>
            <consortium name="The Broad Institute Genome Sequencing Center for Infectious Disease"/>
            <person name="Wu L."/>
            <person name="Ma J."/>
        </authorList>
    </citation>
    <scope>NUCLEOTIDE SEQUENCE [LARGE SCALE GENOMIC DNA]</scope>
    <source>
        <strain evidence="1 2">JCM 14368</strain>
    </source>
</reference>
<name>A0ABN1CQX0_9DEIO</name>
<dbReference type="RefSeq" id="WP_343761524.1">
    <property type="nucleotide sequence ID" value="NZ_BAAADB010000034.1"/>
</dbReference>
<evidence type="ECO:0000313" key="1">
    <source>
        <dbReference type="EMBL" id="GAA0524009.1"/>
    </source>
</evidence>
<dbReference type="Proteomes" id="UP001500191">
    <property type="component" value="Unassembled WGS sequence"/>
</dbReference>
<gene>
    <name evidence="1" type="ORF">GCM10008937_34410</name>
</gene>
<dbReference type="EMBL" id="BAAADB010000034">
    <property type="protein sequence ID" value="GAA0524009.1"/>
    <property type="molecule type" value="Genomic_DNA"/>
</dbReference>
<keyword evidence="2" id="KW-1185">Reference proteome</keyword>
<organism evidence="1 2">
    <name type="scientific">Deinococcus depolymerans</name>
    <dbReference type="NCBI Taxonomy" id="392408"/>
    <lineage>
        <taxon>Bacteria</taxon>
        <taxon>Thermotogati</taxon>
        <taxon>Deinococcota</taxon>
        <taxon>Deinococci</taxon>
        <taxon>Deinococcales</taxon>
        <taxon>Deinococcaceae</taxon>
        <taxon>Deinococcus</taxon>
    </lineage>
</organism>
<protein>
    <recommendedName>
        <fullName evidence="3">Nucleotidyltransferase</fullName>
    </recommendedName>
</protein>
<evidence type="ECO:0008006" key="3">
    <source>
        <dbReference type="Google" id="ProtNLM"/>
    </source>
</evidence>
<evidence type="ECO:0000313" key="2">
    <source>
        <dbReference type="Proteomes" id="UP001500191"/>
    </source>
</evidence>
<proteinExistence type="predicted"/>
<comment type="caution">
    <text evidence="1">The sequence shown here is derived from an EMBL/GenBank/DDBJ whole genome shotgun (WGS) entry which is preliminary data.</text>
</comment>
<sequence>MTTYTINGAFRTFMLSSVRLPSTQVAAARTSRDWLLKQVNGLSANDPAFPLLYPDAHLHFGSFARRTKCRPLDDIDLMVGIAALGGIYQDDGLGTCRIILPDGHRLARCRDAEGFLNSRQVVNQFTQSLAAVPSYRQATLNRRGSAAVLDLDSYPWVFDVVPAFLTTPEWDGRTYFLIPDGKGHWRKTDPRIDRDRATRINQEHGGYVLDVVRLVKLWVKRKWGLQLGSYLTEALVLAYYSTPGVSADQYMDSNLRDVLGGMATLVQSDVQDPKGIDGNINHLSFTDRMKASEAFSAAATQCGEAIALEHSNPTKAVRLWQALLGEEFGA</sequence>